<dbReference type="GO" id="GO:0003677">
    <property type="term" value="F:DNA binding"/>
    <property type="evidence" value="ECO:0007669"/>
    <property type="project" value="UniProtKB-KW"/>
</dbReference>
<dbReference type="GO" id="GO:0006281">
    <property type="term" value="P:DNA repair"/>
    <property type="evidence" value="ECO:0007669"/>
    <property type="project" value="UniProtKB-KW"/>
</dbReference>
<dbReference type="InterPro" id="IPR018552">
    <property type="entry name" value="CENP-X"/>
</dbReference>
<evidence type="ECO:0000313" key="7">
    <source>
        <dbReference type="EMBL" id="CAI0547484.1"/>
    </source>
</evidence>
<gene>
    <name evidence="7" type="ORF">LITE_LOCUS44387</name>
</gene>
<comment type="caution">
    <text evidence="7">The sequence shown here is derived from an EMBL/GenBank/DDBJ whole genome shotgun (WGS) entry which is preliminary data.</text>
</comment>
<keyword evidence="4" id="KW-0238">DNA-binding</keyword>
<protein>
    <recommendedName>
        <fullName evidence="9">Centromere protein X</fullName>
    </recommendedName>
</protein>
<dbReference type="Pfam" id="PF09415">
    <property type="entry name" value="CENP-X"/>
    <property type="match status" value="1"/>
</dbReference>
<dbReference type="GO" id="GO:0051382">
    <property type="term" value="P:kinetochore assembly"/>
    <property type="evidence" value="ECO:0007669"/>
    <property type="project" value="InterPro"/>
</dbReference>
<organism evidence="7 8">
    <name type="scientific">Linum tenue</name>
    <dbReference type="NCBI Taxonomy" id="586396"/>
    <lineage>
        <taxon>Eukaryota</taxon>
        <taxon>Viridiplantae</taxon>
        <taxon>Streptophyta</taxon>
        <taxon>Embryophyta</taxon>
        <taxon>Tracheophyta</taxon>
        <taxon>Spermatophyta</taxon>
        <taxon>Magnoliopsida</taxon>
        <taxon>eudicotyledons</taxon>
        <taxon>Gunneridae</taxon>
        <taxon>Pentapetalae</taxon>
        <taxon>rosids</taxon>
        <taxon>fabids</taxon>
        <taxon>Malpighiales</taxon>
        <taxon>Linaceae</taxon>
        <taxon>Linum</taxon>
    </lineage>
</organism>
<dbReference type="AlphaFoldDB" id="A0AAV0QPQ2"/>
<name>A0AAV0QPQ2_9ROSI</name>
<keyword evidence="8" id="KW-1185">Reference proteome</keyword>
<comment type="subcellular location">
    <subcellularLocation>
        <location evidence="1">Nucleus</location>
    </subcellularLocation>
</comment>
<dbReference type="Proteomes" id="UP001154282">
    <property type="component" value="Unassembled WGS sequence"/>
</dbReference>
<evidence type="ECO:0000256" key="5">
    <source>
        <dbReference type="ARBA" id="ARBA00023204"/>
    </source>
</evidence>
<dbReference type="Gene3D" id="6.10.130.30">
    <property type="match status" value="1"/>
</dbReference>
<dbReference type="EMBL" id="CAMGYJ010000010">
    <property type="protein sequence ID" value="CAI0547484.1"/>
    <property type="molecule type" value="Genomic_DNA"/>
</dbReference>
<accession>A0AAV0QPQ2</accession>
<evidence type="ECO:0000313" key="8">
    <source>
        <dbReference type="Proteomes" id="UP001154282"/>
    </source>
</evidence>
<dbReference type="GO" id="GO:0071821">
    <property type="term" value="C:FANCM-MHF complex"/>
    <property type="evidence" value="ECO:0007669"/>
    <property type="project" value="TreeGrafter"/>
</dbReference>
<keyword evidence="3" id="KW-0227">DNA damage</keyword>
<sequence>MDEQNIDPVCLFIAEAIFRSTHSAAAAICLTCLPLLCFQGLIHEIFKHVWTRTALEREKNERNEAPTDADLVIVGGAGTSKKNRPTSANSNALKLSAELIRIFISEAVQRAAAIAEAEGETKIEATHFERILPQLLLDF</sequence>
<evidence type="ECO:0000256" key="4">
    <source>
        <dbReference type="ARBA" id="ARBA00023125"/>
    </source>
</evidence>
<evidence type="ECO:0008006" key="9">
    <source>
        <dbReference type="Google" id="ProtNLM"/>
    </source>
</evidence>
<dbReference type="GO" id="GO:0000712">
    <property type="term" value="P:resolution of meiotic recombination intermediates"/>
    <property type="evidence" value="ECO:0007669"/>
    <property type="project" value="TreeGrafter"/>
</dbReference>
<comment type="similarity">
    <text evidence="2">Belongs to the CENP-X/MHF2 family.</text>
</comment>
<keyword evidence="6" id="KW-0539">Nucleus</keyword>
<dbReference type="GO" id="GO:0031297">
    <property type="term" value="P:replication fork processing"/>
    <property type="evidence" value="ECO:0007669"/>
    <property type="project" value="TreeGrafter"/>
</dbReference>
<evidence type="ECO:0000256" key="2">
    <source>
        <dbReference type="ARBA" id="ARBA00009359"/>
    </source>
</evidence>
<dbReference type="PANTHER" id="PTHR28680:SF1">
    <property type="entry name" value="CENTROMERE PROTEIN X"/>
    <property type="match status" value="1"/>
</dbReference>
<evidence type="ECO:0000256" key="6">
    <source>
        <dbReference type="ARBA" id="ARBA00023242"/>
    </source>
</evidence>
<dbReference type="CDD" id="cd22921">
    <property type="entry name" value="HFD_CENP-X"/>
    <property type="match status" value="1"/>
</dbReference>
<proteinExistence type="inferred from homology"/>
<keyword evidence="5" id="KW-0234">DNA repair</keyword>
<evidence type="ECO:0000256" key="3">
    <source>
        <dbReference type="ARBA" id="ARBA00022763"/>
    </source>
</evidence>
<reference evidence="7" key="1">
    <citation type="submission" date="2022-08" db="EMBL/GenBank/DDBJ databases">
        <authorList>
            <person name="Gutierrez-Valencia J."/>
        </authorList>
    </citation>
    <scope>NUCLEOTIDE SEQUENCE</scope>
</reference>
<dbReference type="PANTHER" id="PTHR28680">
    <property type="entry name" value="CENTROMERE PROTEIN X"/>
    <property type="match status" value="1"/>
</dbReference>
<evidence type="ECO:0000256" key="1">
    <source>
        <dbReference type="ARBA" id="ARBA00004123"/>
    </source>
</evidence>